<name>A0ABN8ACW7_9BACI</name>
<keyword evidence="1" id="KW-1133">Transmembrane helix</keyword>
<keyword evidence="1" id="KW-0812">Transmembrane</keyword>
<evidence type="ECO:0000313" key="2">
    <source>
        <dbReference type="EMBL" id="CAG9622091.1"/>
    </source>
</evidence>
<comment type="caution">
    <text evidence="2">The sequence shown here is derived from an EMBL/GenBank/DDBJ whole genome shotgun (WGS) entry which is preliminary data.</text>
</comment>
<proteinExistence type="predicted"/>
<evidence type="ECO:0000313" key="3">
    <source>
        <dbReference type="Proteomes" id="UP000789833"/>
    </source>
</evidence>
<reference evidence="2 3" key="1">
    <citation type="submission" date="2021-10" db="EMBL/GenBank/DDBJ databases">
        <authorList>
            <person name="Criscuolo A."/>
        </authorList>
    </citation>
    <scope>NUCLEOTIDE SEQUENCE [LARGE SCALE GENOMIC DNA]</scope>
    <source>
        <strain evidence="3">CIP 111883</strain>
    </source>
</reference>
<dbReference type="EMBL" id="CAKJTJ010000016">
    <property type="protein sequence ID" value="CAG9622091.1"/>
    <property type="molecule type" value="Genomic_DNA"/>
</dbReference>
<accession>A0ABN8ACW7</accession>
<evidence type="ECO:0008006" key="4">
    <source>
        <dbReference type="Google" id="ProtNLM"/>
    </source>
</evidence>
<sequence length="136" mass="15167">MFILGLVLFGISFGLIGFGVFTALVRSEKKKGRLALVGGTILLIGTFIMFTYMPQASGEERITISEVAVTENENGSFACEITDHESKISYSSVAPSKQAAEEMCAQFEEGKEYTIFYEYDFDEDSYTFTELSKKEE</sequence>
<gene>
    <name evidence="2" type="ORF">BACCIP111883_02882</name>
</gene>
<organism evidence="2 3">
    <name type="scientific">Sutcliffiella rhizosphaerae</name>
    <dbReference type="NCBI Taxonomy" id="2880967"/>
    <lineage>
        <taxon>Bacteria</taxon>
        <taxon>Bacillati</taxon>
        <taxon>Bacillota</taxon>
        <taxon>Bacilli</taxon>
        <taxon>Bacillales</taxon>
        <taxon>Bacillaceae</taxon>
        <taxon>Sutcliffiella</taxon>
    </lineage>
</organism>
<feature type="transmembrane region" description="Helical" evidence="1">
    <location>
        <begin position="6"/>
        <end position="25"/>
    </location>
</feature>
<protein>
    <recommendedName>
        <fullName evidence="4">DUF4190 domain-containing protein</fullName>
    </recommendedName>
</protein>
<keyword evidence="3" id="KW-1185">Reference proteome</keyword>
<dbReference type="Proteomes" id="UP000789833">
    <property type="component" value="Unassembled WGS sequence"/>
</dbReference>
<dbReference type="CDD" id="cd00048">
    <property type="entry name" value="DSRM_SF"/>
    <property type="match status" value="1"/>
</dbReference>
<keyword evidence="1" id="KW-0472">Membrane</keyword>
<dbReference type="RefSeq" id="WP_230502246.1">
    <property type="nucleotide sequence ID" value="NZ_CAKJTJ010000016.1"/>
</dbReference>
<feature type="transmembrane region" description="Helical" evidence="1">
    <location>
        <begin position="34"/>
        <end position="53"/>
    </location>
</feature>
<evidence type="ECO:0000256" key="1">
    <source>
        <dbReference type="SAM" id="Phobius"/>
    </source>
</evidence>